<comment type="catalytic activity">
    <reaction evidence="17">
        <text>a fatty acyl-[ACP] + malonyl-[ACP] + H(+) = a 3-oxoacyl-[ACP] + holo-[ACP] + CO2</text>
        <dbReference type="Rhea" id="RHEA:22836"/>
        <dbReference type="Rhea" id="RHEA-COMP:9623"/>
        <dbReference type="Rhea" id="RHEA-COMP:9685"/>
        <dbReference type="Rhea" id="RHEA-COMP:9916"/>
        <dbReference type="Rhea" id="RHEA-COMP:14125"/>
        <dbReference type="ChEBI" id="CHEBI:15378"/>
        <dbReference type="ChEBI" id="CHEBI:16526"/>
        <dbReference type="ChEBI" id="CHEBI:64479"/>
        <dbReference type="ChEBI" id="CHEBI:78449"/>
        <dbReference type="ChEBI" id="CHEBI:78776"/>
        <dbReference type="ChEBI" id="CHEBI:138651"/>
        <dbReference type="EC" id="2.3.1.41"/>
    </reaction>
    <physiologicalReaction direction="left-to-right" evidence="17">
        <dbReference type="Rhea" id="RHEA:22837"/>
    </physiologicalReaction>
</comment>
<keyword evidence="12 20" id="KW-0012">Acyltransferase</keyword>
<dbReference type="PROSITE" id="PS52004">
    <property type="entry name" value="KS3_2"/>
    <property type="match status" value="1"/>
</dbReference>
<evidence type="ECO:0000256" key="11">
    <source>
        <dbReference type="ARBA" id="ARBA00023160"/>
    </source>
</evidence>
<evidence type="ECO:0000256" key="6">
    <source>
        <dbReference type="ARBA" id="ARBA00022490"/>
    </source>
</evidence>
<proteinExistence type="inferred from homology"/>
<reference evidence="20 21" key="1">
    <citation type="submission" date="2020-03" db="EMBL/GenBank/DDBJ databases">
        <authorList>
            <person name="Picone N."/>
        </authorList>
    </citation>
    <scope>NUCLEOTIDE SEQUENCE [LARGE SCALE GENOMIC DNA]</scope>
    <source>
        <strain evidence="20">NSCAC1</strain>
    </source>
</reference>
<evidence type="ECO:0000256" key="17">
    <source>
        <dbReference type="ARBA" id="ARBA00048506"/>
    </source>
</evidence>
<dbReference type="GO" id="GO:0006633">
    <property type="term" value="P:fatty acid biosynthetic process"/>
    <property type="evidence" value="ECO:0007669"/>
    <property type="project" value="UniProtKB-UniPathway"/>
</dbReference>
<keyword evidence="10" id="KW-0443">Lipid metabolism</keyword>
<dbReference type="Pfam" id="PF00109">
    <property type="entry name" value="ketoacyl-synt"/>
    <property type="match status" value="1"/>
</dbReference>
<dbReference type="FunFam" id="3.40.47.10:FF:000006">
    <property type="entry name" value="3-oxoacyl-[acyl-carrier-protein] synthase I"/>
    <property type="match status" value="1"/>
</dbReference>
<dbReference type="InterPro" id="IPR000794">
    <property type="entry name" value="Beta-ketoacyl_synthase"/>
</dbReference>
<dbReference type="InterPro" id="IPR014031">
    <property type="entry name" value="Ketoacyl_synth_C"/>
</dbReference>
<dbReference type="NCBIfam" id="NF005935">
    <property type="entry name" value="PRK07967.1"/>
    <property type="match status" value="1"/>
</dbReference>
<gene>
    <name evidence="20" type="primary">fabB</name>
    <name evidence="20" type="ORF">NSCAC_0973</name>
</gene>
<keyword evidence="21" id="KW-1185">Reference proteome</keyword>
<name>A0A7G1Q9M5_9GAMM</name>
<accession>A0A7G1Q9M5</accession>
<dbReference type="Pfam" id="PF02801">
    <property type="entry name" value="Ketoacyl-synt_C"/>
    <property type="match status" value="1"/>
</dbReference>
<dbReference type="InterPro" id="IPR016039">
    <property type="entry name" value="Thiolase-like"/>
</dbReference>
<evidence type="ECO:0000256" key="12">
    <source>
        <dbReference type="ARBA" id="ARBA00023315"/>
    </source>
</evidence>
<evidence type="ECO:0000256" key="15">
    <source>
        <dbReference type="ARBA" id="ARBA00042143"/>
    </source>
</evidence>
<keyword evidence="9" id="KW-0276">Fatty acid metabolism</keyword>
<evidence type="ECO:0000256" key="8">
    <source>
        <dbReference type="ARBA" id="ARBA00022679"/>
    </source>
</evidence>
<evidence type="ECO:0000313" key="20">
    <source>
        <dbReference type="EMBL" id="CAB1276048.1"/>
    </source>
</evidence>
<evidence type="ECO:0000256" key="1">
    <source>
        <dbReference type="ARBA" id="ARBA00004496"/>
    </source>
</evidence>
<keyword evidence="11" id="KW-0275">Fatty acid biosynthesis</keyword>
<evidence type="ECO:0000256" key="10">
    <source>
        <dbReference type="ARBA" id="ARBA00023098"/>
    </source>
</evidence>
<dbReference type="CDD" id="cd00834">
    <property type="entry name" value="KAS_I_II"/>
    <property type="match status" value="1"/>
</dbReference>
<dbReference type="PANTHER" id="PTHR11712:SF306">
    <property type="entry name" value="3-OXOACYL-[ACYL-CARRIER-PROTEIN] SYNTHASE 1"/>
    <property type="match status" value="1"/>
</dbReference>
<evidence type="ECO:0000256" key="3">
    <source>
        <dbReference type="ARBA" id="ARBA00008467"/>
    </source>
</evidence>
<dbReference type="GO" id="GO:0005829">
    <property type="term" value="C:cytosol"/>
    <property type="evidence" value="ECO:0007669"/>
    <property type="project" value="TreeGrafter"/>
</dbReference>
<dbReference type="SUPFAM" id="SSF53901">
    <property type="entry name" value="Thiolase-like"/>
    <property type="match status" value="2"/>
</dbReference>
<keyword evidence="6" id="KW-0963">Cytoplasm</keyword>
<comment type="subcellular location">
    <subcellularLocation>
        <location evidence="1">Cytoplasm</location>
    </subcellularLocation>
</comment>
<dbReference type="PANTHER" id="PTHR11712">
    <property type="entry name" value="POLYKETIDE SYNTHASE-RELATED"/>
    <property type="match status" value="1"/>
</dbReference>
<keyword evidence="8 18" id="KW-0808">Transferase</keyword>
<dbReference type="AlphaFoldDB" id="A0A7G1Q9M5"/>
<evidence type="ECO:0000256" key="7">
    <source>
        <dbReference type="ARBA" id="ARBA00022516"/>
    </source>
</evidence>
<evidence type="ECO:0000259" key="19">
    <source>
        <dbReference type="PROSITE" id="PS52004"/>
    </source>
</evidence>
<evidence type="ECO:0000256" key="5">
    <source>
        <dbReference type="ARBA" id="ARBA00013191"/>
    </source>
</evidence>
<evidence type="ECO:0000256" key="2">
    <source>
        <dbReference type="ARBA" id="ARBA00005194"/>
    </source>
</evidence>
<keyword evidence="7" id="KW-0444">Lipid biosynthesis</keyword>
<sequence length="412" mass="43997">MESNVKRVVITGLGIISSIGNNKEEVLKSLKEGRSGIEFCQTYADLGLRSHVHGSLKIDVSNFIDRKILRFMGDGAAYNYLAMEQAIADAILTPEIISHVRTGIIMGSGGPSTRNVVSSADTLREKGIRRVGPYIVPRAMSSTNSACLATAFKIKGVNYTISSACSTSAHCIGNGVEQIQFGKQDVVFAGGGEELDWTLTQMFDAMGALSSKYNDRPETASRPYDINRDGFVIAGGGGVVILESLDHALARGAKIYAEVVGYSATSDGYDMVAPSGEGAVRCMEQALATVDRPLDYINTHGTSTPVGDVKELEAIKTVFEKRNEQTPTLSSTKSLTGHSLGATGVHEVIYSLLMMEHSFISASANIENMDPSAVSLPIAKTRIDNKPIDTVMSNSFGFGGTNACIVLQKYQG</sequence>
<dbReference type="EC" id="2.3.1.41" evidence="5"/>
<comment type="subunit">
    <text evidence="4">Homodimer.</text>
</comment>
<dbReference type="GO" id="GO:0004315">
    <property type="term" value="F:3-oxoacyl-[acyl-carrier-protein] synthase activity"/>
    <property type="evidence" value="ECO:0007669"/>
    <property type="project" value="UniProtKB-EC"/>
</dbReference>
<organism evidence="20 21">
    <name type="scientific">Candidatus Nitrosacidococcus tergens</name>
    <dbReference type="NCBI Taxonomy" id="553981"/>
    <lineage>
        <taxon>Bacteria</taxon>
        <taxon>Pseudomonadati</taxon>
        <taxon>Pseudomonadota</taxon>
        <taxon>Gammaproteobacteria</taxon>
        <taxon>Chromatiales</taxon>
        <taxon>Chromatiaceae</taxon>
        <taxon>Candidatus Nitrosacidococcus</taxon>
    </lineage>
</organism>
<evidence type="ECO:0000256" key="14">
    <source>
        <dbReference type="ARBA" id="ARBA00041620"/>
    </source>
</evidence>
<dbReference type="InterPro" id="IPR020841">
    <property type="entry name" value="PKS_Beta-ketoAc_synthase_dom"/>
</dbReference>
<evidence type="ECO:0000256" key="13">
    <source>
        <dbReference type="ARBA" id="ARBA00039450"/>
    </source>
</evidence>
<evidence type="ECO:0000313" key="21">
    <source>
        <dbReference type="Proteomes" id="UP000516072"/>
    </source>
</evidence>
<dbReference type="InterPro" id="IPR014030">
    <property type="entry name" value="Ketoacyl_synth_N"/>
</dbReference>
<dbReference type="Proteomes" id="UP000516072">
    <property type="component" value="Chromosome"/>
</dbReference>
<dbReference type="SMART" id="SM00825">
    <property type="entry name" value="PKS_KS"/>
    <property type="match status" value="1"/>
</dbReference>
<evidence type="ECO:0000256" key="16">
    <source>
        <dbReference type="ARBA" id="ARBA00048121"/>
    </source>
</evidence>
<dbReference type="Gene3D" id="3.40.47.10">
    <property type="match status" value="2"/>
</dbReference>
<comment type="pathway">
    <text evidence="2">Lipid metabolism; fatty acid biosynthesis.</text>
</comment>
<evidence type="ECO:0000256" key="4">
    <source>
        <dbReference type="ARBA" id="ARBA00011738"/>
    </source>
</evidence>
<dbReference type="PROSITE" id="PS00606">
    <property type="entry name" value="KS3_1"/>
    <property type="match status" value="1"/>
</dbReference>
<feature type="domain" description="Ketosynthase family 3 (KS3)" evidence="19">
    <location>
        <begin position="5"/>
        <end position="409"/>
    </location>
</feature>
<protein>
    <recommendedName>
        <fullName evidence="13">3-oxoacyl-[acyl-carrier-protein] synthase 1</fullName>
        <ecNumber evidence="5">2.3.1.41</ecNumber>
    </recommendedName>
    <alternativeName>
        <fullName evidence="14">3-oxoacyl-[acyl-carrier-protein] synthase I</fullName>
    </alternativeName>
    <alternativeName>
        <fullName evidence="15">Beta-ketoacyl-ACP synthase I</fullName>
    </alternativeName>
</protein>
<evidence type="ECO:0000256" key="9">
    <source>
        <dbReference type="ARBA" id="ARBA00022832"/>
    </source>
</evidence>
<dbReference type="UniPathway" id="UPA00094"/>
<dbReference type="KEGG" id="ntg:NSCAC_0973"/>
<dbReference type="InterPro" id="IPR018201">
    <property type="entry name" value="Ketoacyl_synth_AS"/>
</dbReference>
<dbReference type="NCBIfam" id="NF005589">
    <property type="entry name" value="PRK07314.1"/>
    <property type="match status" value="1"/>
</dbReference>
<dbReference type="EMBL" id="LR778175">
    <property type="protein sequence ID" value="CAB1276048.1"/>
    <property type="molecule type" value="Genomic_DNA"/>
</dbReference>
<dbReference type="RefSeq" id="WP_197743719.1">
    <property type="nucleotide sequence ID" value="NZ_LR778175.1"/>
</dbReference>
<evidence type="ECO:0000256" key="18">
    <source>
        <dbReference type="RuleBase" id="RU003694"/>
    </source>
</evidence>
<comment type="similarity">
    <text evidence="3 18">Belongs to the thiolase-like superfamily. Beta-ketoacyl-ACP synthases family.</text>
</comment>
<comment type="catalytic activity">
    <reaction evidence="16">
        <text>(3Z)-decenoyl-[ACP] + malonyl-[ACP] + H(+) = 3-oxo-(5Z)-dodecenoyl-[ACP] + holo-[ACP] + CO2</text>
        <dbReference type="Rhea" id="RHEA:54940"/>
        <dbReference type="Rhea" id="RHEA-COMP:9623"/>
        <dbReference type="Rhea" id="RHEA-COMP:9685"/>
        <dbReference type="Rhea" id="RHEA-COMP:9927"/>
        <dbReference type="Rhea" id="RHEA-COMP:14042"/>
        <dbReference type="ChEBI" id="CHEBI:15378"/>
        <dbReference type="ChEBI" id="CHEBI:16526"/>
        <dbReference type="ChEBI" id="CHEBI:64479"/>
        <dbReference type="ChEBI" id="CHEBI:78449"/>
        <dbReference type="ChEBI" id="CHEBI:78798"/>
        <dbReference type="ChEBI" id="CHEBI:138410"/>
    </reaction>
    <physiologicalReaction direction="left-to-right" evidence="16">
        <dbReference type="Rhea" id="RHEA:54941"/>
    </physiologicalReaction>
</comment>